<evidence type="ECO:0000313" key="3">
    <source>
        <dbReference type="EMBL" id="KAF6004684.1"/>
    </source>
</evidence>
<dbReference type="EMBL" id="VWRR01000003">
    <property type="protein sequence ID" value="KAF6004684.1"/>
    <property type="molecule type" value="Genomic_DNA"/>
</dbReference>
<proteinExistence type="predicted"/>
<sequence length="390" mass="43273">MLNCSFVYPGWASVGQGFGKAPSSSRTKRPGRASLFSLRLNLEQRDSEPALRPQGRGKTAENFLVEQVLELRQQLEALRAENDKLRSRSQNAHLFQNEEVSDLSADGRTLSGKHGERSRFLPVYAVAPEEVLSRIIPVVGPNPTMEQLDAAISLSFQVRDSLVAGRGCERYEDAMAGRFLVFQTSSVNVEGVQRVALPGTVTPMRWASAPVGILMPASELGLGAFFSNVSTDVNCLVIIEADFDAEIPSDTLAAPEIIRNVRDRNEEVLDKIENVWFDELGRPSRDAASTDTIEEQVEEDEKTLDSNDTASDDTSGPEFIPGKFYLWLEEEPAGDAAAQEPTRKWLVRWYERRPDPQIDGVECVGRVIAVVAPSTSRRRSKVFAEEEELF</sequence>
<gene>
    <name evidence="3" type="ORF">F1559_005039</name>
</gene>
<keyword evidence="1" id="KW-0175">Coiled coil</keyword>
<name>A0A7J7IQ45_9RHOD</name>
<evidence type="ECO:0000313" key="4">
    <source>
        <dbReference type="Proteomes" id="UP000530660"/>
    </source>
</evidence>
<keyword evidence="4" id="KW-1185">Reference proteome</keyword>
<evidence type="ECO:0000256" key="1">
    <source>
        <dbReference type="SAM" id="Coils"/>
    </source>
</evidence>
<feature type="coiled-coil region" evidence="1">
    <location>
        <begin position="61"/>
        <end position="88"/>
    </location>
</feature>
<feature type="compositionally biased region" description="Acidic residues" evidence="2">
    <location>
        <begin position="292"/>
        <end position="302"/>
    </location>
</feature>
<protein>
    <submittedName>
        <fullName evidence="3">Uncharacterized protein</fullName>
    </submittedName>
</protein>
<evidence type="ECO:0000256" key="2">
    <source>
        <dbReference type="SAM" id="MobiDB-lite"/>
    </source>
</evidence>
<feature type="region of interest" description="Disordered" evidence="2">
    <location>
        <begin position="283"/>
        <end position="318"/>
    </location>
</feature>
<dbReference type="AlphaFoldDB" id="A0A7J7IQ45"/>
<accession>A0A7J7IQ45</accession>
<dbReference type="OrthoDB" id="10387084at2759"/>
<comment type="caution">
    <text evidence="3">The sequence shown here is derived from an EMBL/GenBank/DDBJ whole genome shotgun (WGS) entry which is preliminary data.</text>
</comment>
<reference evidence="3 4" key="1">
    <citation type="journal article" date="2020" name="J. Phycol.">
        <title>Comparative genome analysis reveals Cyanidiococcus gen. nov., a new extremophilic red algal genus sister to Cyanidioschyzon (Cyanidioschyzonaceae, Rhodophyta).</title>
        <authorList>
            <person name="Liu S.-L."/>
            <person name="Chiang Y.-R."/>
            <person name="Yoon H.S."/>
            <person name="Fu H.-Y."/>
        </authorList>
    </citation>
    <scope>NUCLEOTIDE SEQUENCE [LARGE SCALE GENOMIC DNA]</scope>
    <source>
        <strain evidence="3 4">THAL066</strain>
    </source>
</reference>
<dbReference type="Proteomes" id="UP000530660">
    <property type="component" value="Unassembled WGS sequence"/>
</dbReference>
<organism evidence="3 4">
    <name type="scientific">Cyanidiococcus yangmingshanensis</name>
    <dbReference type="NCBI Taxonomy" id="2690220"/>
    <lineage>
        <taxon>Eukaryota</taxon>
        <taxon>Rhodophyta</taxon>
        <taxon>Bangiophyceae</taxon>
        <taxon>Cyanidiales</taxon>
        <taxon>Cyanidiaceae</taxon>
        <taxon>Cyanidiococcus</taxon>
    </lineage>
</organism>